<dbReference type="OrthoDB" id="412680at2759"/>
<feature type="signal peptide" evidence="2">
    <location>
        <begin position="1"/>
        <end position="21"/>
    </location>
</feature>
<dbReference type="Gene3D" id="2.20.100.10">
    <property type="entry name" value="Thrombospondin type-1 (TSP1) repeat"/>
    <property type="match status" value="1"/>
</dbReference>
<dbReference type="Proteomes" id="UP000095767">
    <property type="component" value="Unassembled WGS sequence"/>
</dbReference>
<evidence type="ECO:0000313" key="4">
    <source>
        <dbReference type="Proteomes" id="UP000095767"/>
    </source>
</evidence>
<protein>
    <submittedName>
        <fullName evidence="3">Uncharacterized protein</fullName>
    </submittedName>
</protein>
<dbReference type="InterPro" id="IPR036383">
    <property type="entry name" value="TSP1_rpt_sf"/>
</dbReference>
<gene>
    <name evidence="3" type="ORF">BAE44_0021424</name>
</gene>
<feature type="transmembrane region" description="Helical" evidence="1">
    <location>
        <begin position="110"/>
        <end position="134"/>
    </location>
</feature>
<name>A0A1E5UXP1_9POAL</name>
<evidence type="ECO:0000313" key="3">
    <source>
        <dbReference type="EMBL" id="OEL17555.1"/>
    </source>
</evidence>
<evidence type="ECO:0000256" key="2">
    <source>
        <dbReference type="SAM" id="SignalP"/>
    </source>
</evidence>
<dbReference type="Pfam" id="PF19030">
    <property type="entry name" value="TSP1_ADAMTS"/>
    <property type="match status" value="1"/>
</dbReference>
<dbReference type="PROSITE" id="PS50092">
    <property type="entry name" value="TSP1"/>
    <property type="match status" value="1"/>
</dbReference>
<keyword evidence="2" id="KW-0732">Signal</keyword>
<sequence length="138" mass="14830">MAAAAALPRLCALLLPFLAVATCLDAPSHETFHWVAGPWMMCSSPCDGGLRYRDVACYGNLDDNTIKHYPVDDASCSADEMPARQEACNQQSCSDPAQSINPKRSGMSGWLVALVLVLGLGAIGGIAFTSYTYYMRYA</sequence>
<evidence type="ECO:0000256" key="1">
    <source>
        <dbReference type="SAM" id="Phobius"/>
    </source>
</evidence>
<proteinExistence type="predicted"/>
<dbReference type="AlphaFoldDB" id="A0A1E5UXP1"/>
<dbReference type="STRING" id="888268.A0A1E5UXP1"/>
<keyword evidence="4" id="KW-1185">Reference proteome</keyword>
<dbReference type="InterPro" id="IPR000884">
    <property type="entry name" value="TSP1_rpt"/>
</dbReference>
<dbReference type="EMBL" id="LWDX02059616">
    <property type="protein sequence ID" value="OEL17555.1"/>
    <property type="molecule type" value="Genomic_DNA"/>
</dbReference>
<organism evidence="3 4">
    <name type="scientific">Dichanthelium oligosanthes</name>
    <dbReference type="NCBI Taxonomy" id="888268"/>
    <lineage>
        <taxon>Eukaryota</taxon>
        <taxon>Viridiplantae</taxon>
        <taxon>Streptophyta</taxon>
        <taxon>Embryophyta</taxon>
        <taxon>Tracheophyta</taxon>
        <taxon>Spermatophyta</taxon>
        <taxon>Magnoliopsida</taxon>
        <taxon>Liliopsida</taxon>
        <taxon>Poales</taxon>
        <taxon>Poaceae</taxon>
        <taxon>PACMAD clade</taxon>
        <taxon>Panicoideae</taxon>
        <taxon>Panicodae</taxon>
        <taxon>Paniceae</taxon>
        <taxon>Dichantheliinae</taxon>
        <taxon>Dichanthelium</taxon>
    </lineage>
</organism>
<comment type="caution">
    <text evidence="3">The sequence shown here is derived from an EMBL/GenBank/DDBJ whole genome shotgun (WGS) entry which is preliminary data.</text>
</comment>
<accession>A0A1E5UXP1</accession>
<keyword evidence="1" id="KW-0812">Transmembrane</keyword>
<feature type="chain" id="PRO_5009187492" evidence="2">
    <location>
        <begin position="22"/>
        <end position="138"/>
    </location>
</feature>
<reference evidence="3 4" key="1">
    <citation type="submission" date="2016-09" db="EMBL/GenBank/DDBJ databases">
        <title>The draft genome of Dichanthelium oligosanthes: A C3 panicoid grass species.</title>
        <authorList>
            <person name="Studer A.J."/>
            <person name="Schnable J.C."/>
            <person name="Brutnell T.P."/>
        </authorList>
    </citation>
    <scope>NUCLEOTIDE SEQUENCE [LARGE SCALE GENOMIC DNA]</scope>
    <source>
        <strain evidence="4">cv. Kellogg 1175</strain>
        <tissue evidence="3">Leaf</tissue>
    </source>
</reference>
<dbReference type="SUPFAM" id="SSF82895">
    <property type="entry name" value="TSP-1 type 1 repeat"/>
    <property type="match status" value="1"/>
</dbReference>
<keyword evidence="1" id="KW-0472">Membrane</keyword>
<keyword evidence="1" id="KW-1133">Transmembrane helix</keyword>